<dbReference type="KEGG" id="bvo:Pan97_13330"/>
<dbReference type="EMBL" id="CP036289">
    <property type="protein sequence ID" value="QDU74326.1"/>
    <property type="molecule type" value="Genomic_DNA"/>
</dbReference>
<evidence type="ECO:0000313" key="2">
    <source>
        <dbReference type="Proteomes" id="UP000318626"/>
    </source>
</evidence>
<evidence type="ECO:0000313" key="1">
    <source>
        <dbReference type="EMBL" id="QDU74326.1"/>
    </source>
</evidence>
<gene>
    <name evidence="1" type="ORF">Pan97_13330</name>
</gene>
<name>A0A518C539_9BACT</name>
<organism evidence="1 2">
    <name type="scientific">Bremerella volcania</name>
    <dbReference type="NCBI Taxonomy" id="2527984"/>
    <lineage>
        <taxon>Bacteria</taxon>
        <taxon>Pseudomonadati</taxon>
        <taxon>Planctomycetota</taxon>
        <taxon>Planctomycetia</taxon>
        <taxon>Pirellulales</taxon>
        <taxon>Pirellulaceae</taxon>
        <taxon>Bremerella</taxon>
    </lineage>
</organism>
<keyword evidence="2" id="KW-1185">Reference proteome</keyword>
<sequence>MGPAMRAIKGNGHVRCELGEMSQRRFVSIHRIGPHGREQLLSTESLNDLDILLGQVANTIQVATFNRRLFDQ</sequence>
<accession>A0A518C539</accession>
<dbReference type="Proteomes" id="UP000318626">
    <property type="component" value="Chromosome"/>
</dbReference>
<protein>
    <submittedName>
        <fullName evidence="1">Uncharacterized protein</fullName>
    </submittedName>
</protein>
<dbReference type="AlphaFoldDB" id="A0A518C539"/>
<reference evidence="2" key="1">
    <citation type="submission" date="2019-02" db="EMBL/GenBank/DDBJ databases">
        <title>Deep-cultivation of Planctomycetes and their phenomic and genomic characterization uncovers novel biology.</title>
        <authorList>
            <person name="Wiegand S."/>
            <person name="Jogler M."/>
            <person name="Boedeker C."/>
            <person name="Pinto D."/>
            <person name="Vollmers J."/>
            <person name="Rivas-Marin E."/>
            <person name="Kohn T."/>
            <person name="Peeters S.H."/>
            <person name="Heuer A."/>
            <person name="Rast P."/>
            <person name="Oberbeckmann S."/>
            <person name="Bunk B."/>
            <person name="Jeske O."/>
            <person name="Meyerdierks A."/>
            <person name="Storesund J.E."/>
            <person name="Kallscheuer N."/>
            <person name="Luecker S."/>
            <person name="Lage O.M."/>
            <person name="Pohl T."/>
            <person name="Merkel B.J."/>
            <person name="Hornburger P."/>
            <person name="Mueller R.-W."/>
            <person name="Bruemmer F."/>
            <person name="Labrenz M."/>
            <person name="Spormann A.M."/>
            <person name="Op den Camp H."/>
            <person name="Overmann J."/>
            <person name="Amann R."/>
            <person name="Jetten M.S.M."/>
            <person name="Mascher T."/>
            <person name="Medema M.H."/>
            <person name="Devos D.P."/>
            <person name="Kaster A.-K."/>
            <person name="Ovreas L."/>
            <person name="Rohde M."/>
            <person name="Galperin M.Y."/>
            <person name="Jogler C."/>
        </authorList>
    </citation>
    <scope>NUCLEOTIDE SEQUENCE [LARGE SCALE GENOMIC DNA]</scope>
    <source>
        <strain evidence="2">Pan97</strain>
    </source>
</reference>
<proteinExistence type="predicted"/>